<evidence type="ECO:0000256" key="2">
    <source>
        <dbReference type="ARBA" id="ARBA00023015"/>
    </source>
</evidence>
<proteinExistence type="inferred from homology"/>
<dbReference type="InterPro" id="IPR050950">
    <property type="entry name" value="HTH-type_LysR_regulators"/>
</dbReference>
<evidence type="ECO:0000256" key="4">
    <source>
        <dbReference type="ARBA" id="ARBA00023163"/>
    </source>
</evidence>
<dbReference type="Pfam" id="PF03466">
    <property type="entry name" value="LysR_substrate"/>
    <property type="match status" value="1"/>
</dbReference>
<evidence type="ECO:0000256" key="3">
    <source>
        <dbReference type="ARBA" id="ARBA00023125"/>
    </source>
</evidence>
<comment type="caution">
    <text evidence="6">The sequence shown here is derived from an EMBL/GenBank/DDBJ whole genome shotgun (WGS) entry which is preliminary data.</text>
</comment>
<dbReference type="InterPro" id="IPR036388">
    <property type="entry name" value="WH-like_DNA-bd_sf"/>
</dbReference>
<sequence>MDIKQLAYFVRVAELGSFTRASTALDIAQPALSRQVRLLEVELRQTLLLRNGRGVTLTEAGKVLLEHSRGVLHQMDRLREELSRVHGSLAGRVAIGLPPTLSKILTVPITREFKALMPEATLSIGEGLSKTMQESLLSGRLDIALLYNALPSPEIDLLPLVEEELLLVQRLEDTGGGKPVKLRDIGKHSLIIPSRPNALRMHVETELINIGVQPKIAMEVDGVGAILDLVADGAGKAILSRNAVTTAAHPKRYSMRRIVEPGLRSKLFIAINSRRPATGTQQAMLQLLEKVAKDILRES</sequence>
<dbReference type="PRINTS" id="PR00039">
    <property type="entry name" value="HTHLYSR"/>
</dbReference>
<dbReference type="PANTHER" id="PTHR30419">
    <property type="entry name" value="HTH-TYPE TRANSCRIPTIONAL REGULATOR YBHD"/>
    <property type="match status" value="1"/>
</dbReference>
<dbReference type="Proteomes" id="UP001352263">
    <property type="component" value="Unassembled WGS sequence"/>
</dbReference>
<dbReference type="Gene3D" id="3.40.190.290">
    <property type="match status" value="1"/>
</dbReference>
<accession>A0ABU6JB06</accession>
<dbReference type="EMBL" id="JAWIIV010000013">
    <property type="protein sequence ID" value="MEC4720829.1"/>
    <property type="molecule type" value="Genomic_DNA"/>
</dbReference>
<dbReference type="InterPro" id="IPR005119">
    <property type="entry name" value="LysR_subst-bd"/>
</dbReference>
<dbReference type="Pfam" id="PF00126">
    <property type="entry name" value="HTH_1"/>
    <property type="match status" value="1"/>
</dbReference>
<dbReference type="SUPFAM" id="SSF46785">
    <property type="entry name" value="Winged helix' DNA-binding domain"/>
    <property type="match status" value="1"/>
</dbReference>
<reference evidence="6 7" key="1">
    <citation type="submission" date="2023-10" db="EMBL/GenBank/DDBJ databases">
        <title>Noviherbaspirillum sp. CPCC 100848 genome assembly.</title>
        <authorList>
            <person name="Li X.Y."/>
            <person name="Fang X.M."/>
        </authorList>
    </citation>
    <scope>NUCLEOTIDE SEQUENCE [LARGE SCALE GENOMIC DNA]</scope>
    <source>
        <strain evidence="6 7">CPCC 100848</strain>
    </source>
</reference>
<keyword evidence="2" id="KW-0805">Transcription regulation</keyword>
<dbReference type="InterPro" id="IPR036390">
    <property type="entry name" value="WH_DNA-bd_sf"/>
</dbReference>
<dbReference type="PROSITE" id="PS50931">
    <property type="entry name" value="HTH_LYSR"/>
    <property type="match status" value="1"/>
</dbReference>
<evidence type="ECO:0000313" key="7">
    <source>
        <dbReference type="Proteomes" id="UP001352263"/>
    </source>
</evidence>
<protein>
    <submittedName>
        <fullName evidence="6">LysR substrate-binding domain-containing protein</fullName>
    </submittedName>
</protein>
<name>A0ABU6JB06_9BURK</name>
<keyword evidence="7" id="KW-1185">Reference proteome</keyword>
<evidence type="ECO:0000256" key="1">
    <source>
        <dbReference type="ARBA" id="ARBA00009437"/>
    </source>
</evidence>
<feature type="domain" description="HTH lysR-type" evidence="5">
    <location>
        <begin position="1"/>
        <end position="58"/>
    </location>
</feature>
<keyword evidence="3" id="KW-0238">DNA-binding</keyword>
<comment type="similarity">
    <text evidence="1">Belongs to the LysR transcriptional regulatory family.</text>
</comment>
<dbReference type="Gene3D" id="1.10.10.10">
    <property type="entry name" value="Winged helix-like DNA-binding domain superfamily/Winged helix DNA-binding domain"/>
    <property type="match status" value="1"/>
</dbReference>
<keyword evidence="4" id="KW-0804">Transcription</keyword>
<gene>
    <name evidence="6" type="ORF">RY831_16815</name>
</gene>
<evidence type="ECO:0000259" key="5">
    <source>
        <dbReference type="PROSITE" id="PS50931"/>
    </source>
</evidence>
<dbReference type="SUPFAM" id="SSF53850">
    <property type="entry name" value="Periplasmic binding protein-like II"/>
    <property type="match status" value="1"/>
</dbReference>
<organism evidence="6 7">
    <name type="scientific">Noviherbaspirillum album</name>
    <dbReference type="NCBI Taxonomy" id="3080276"/>
    <lineage>
        <taxon>Bacteria</taxon>
        <taxon>Pseudomonadati</taxon>
        <taxon>Pseudomonadota</taxon>
        <taxon>Betaproteobacteria</taxon>
        <taxon>Burkholderiales</taxon>
        <taxon>Oxalobacteraceae</taxon>
        <taxon>Noviherbaspirillum</taxon>
    </lineage>
</organism>
<dbReference type="InterPro" id="IPR000847">
    <property type="entry name" value="LysR_HTH_N"/>
</dbReference>
<evidence type="ECO:0000313" key="6">
    <source>
        <dbReference type="EMBL" id="MEC4720829.1"/>
    </source>
</evidence>
<dbReference type="RefSeq" id="WP_326507542.1">
    <property type="nucleotide sequence ID" value="NZ_JAWIIV010000013.1"/>
</dbReference>